<dbReference type="GO" id="GO:0005826">
    <property type="term" value="C:actomyosin contractile ring"/>
    <property type="evidence" value="ECO:0007669"/>
    <property type="project" value="TreeGrafter"/>
</dbReference>
<evidence type="ECO:0000256" key="2">
    <source>
        <dbReference type="SAM" id="MobiDB-lite"/>
    </source>
</evidence>
<feature type="region of interest" description="Disordered" evidence="2">
    <location>
        <begin position="1"/>
        <end position="36"/>
    </location>
</feature>
<dbReference type="AlphaFoldDB" id="A0A8H5BF82"/>
<dbReference type="Pfam" id="PF23742">
    <property type="entry name" value="VBS_C3G9"/>
    <property type="match status" value="1"/>
</dbReference>
<feature type="region of interest" description="Disordered" evidence="2">
    <location>
        <begin position="794"/>
        <end position="878"/>
    </location>
</feature>
<feature type="compositionally biased region" description="Basic and acidic residues" evidence="2">
    <location>
        <begin position="25"/>
        <end position="34"/>
    </location>
</feature>
<evidence type="ECO:0000256" key="1">
    <source>
        <dbReference type="ARBA" id="ARBA00022737"/>
    </source>
</evidence>
<dbReference type="PANTHER" id="PTHR21601">
    <property type="entry name" value="SPA2 PROTEIN"/>
    <property type="match status" value="1"/>
</dbReference>
<feature type="compositionally biased region" description="Basic and acidic residues" evidence="2">
    <location>
        <begin position="215"/>
        <end position="244"/>
    </location>
</feature>
<reference evidence="4 5" key="1">
    <citation type="journal article" date="2020" name="ISME J.">
        <title>Uncovering the hidden diversity of litter-decomposition mechanisms in mushroom-forming fungi.</title>
        <authorList>
            <person name="Floudas D."/>
            <person name="Bentzer J."/>
            <person name="Ahren D."/>
            <person name="Johansson T."/>
            <person name="Persson P."/>
            <person name="Tunlid A."/>
        </authorList>
    </citation>
    <scope>NUCLEOTIDE SEQUENCE [LARGE SCALE GENOMIC DNA]</scope>
    <source>
        <strain evidence="4 5">CBS 101986</strain>
    </source>
</reference>
<dbReference type="EMBL" id="JAACJJ010000028">
    <property type="protein sequence ID" value="KAF5321978.1"/>
    <property type="molecule type" value="Genomic_DNA"/>
</dbReference>
<dbReference type="PANTHER" id="PTHR21601:SF0">
    <property type="entry name" value="PROTEIN SPA2-RELATED"/>
    <property type="match status" value="1"/>
</dbReference>
<protein>
    <recommendedName>
        <fullName evidence="3">GIT Spa2 homology (SHD) domain-containing protein</fullName>
    </recommendedName>
</protein>
<gene>
    <name evidence="4" type="ORF">D9619_001504</name>
</gene>
<dbReference type="Pfam" id="PF12205">
    <property type="entry name" value="GIT1_C"/>
    <property type="match status" value="1"/>
</dbReference>
<comment type="caution">
    <text evidence="4">The sequence shown here is derived from an EMBL/GenBank/DDBJ whole genome shotgun (WGS) entry which is preliminary data.</text>
</comment>
<dbReference type="GO" id="GO:0005078">
    <property type="term" value="F:MAP-kinase scaffold activity"/>
    <property type="evidence" value="ECO:0007669"/>
    <property type="project" value="TreeGrafter"/>
</dbReference>
<feature type="domain" description="GIT Spa2 homology (SHD)" evidence="3">
    <location>
        <begin position="122"/>
        <end position="152"/>
    </location>
</feature>
<name>A0A8H5BF82_9AGAR</name>
<feature type="compositionally biased region" description="Basic and acidic residues" evidence="2">
    <location>
        <begin position="458"/>
        <end position="475"/>
    </location>
</feature>
<proteinExistence type="predicted"/>
<feature type="region of interest" description="Disordered" evidence="2">
    <location>
        <begin position="152"/>
        <end position="405"/>
    </location>
</feature>
<dbReference type="GO" id="GO:1902716">
    <property type="term" value="C:cell cortex of growing cell tip"/>
    <property type="evidence" value="ECO:0007669"/>
    <property type="project" value="TreeGrafter"/>
</dbReference>
<feature type="compositionally biased region" description="Low complexity" evidence="2">
    <location>
        <begin position="162"/>
        <end position="178"/>
    </location>
</feature>
<feature type="compositionally biased region" description="Low complexity" evidence="2">
    <location>
        <begin position="843"/>
        <end position="852"/>
    </location>
</feature>
<feature type="compositionally biased region" description="Basic and acidic residues" evidence="2">
    <location>
        <begin position="269"/>
        <end position="282"/>
    </location>
</feature>
<feature type="compositionally biased region" description="Polar residues" evidence="2">
    <location>
        <begin position="288"/>
        <end position="307"/>
    </location>
</feature>
<feature type="domain" description="GIT Spa2 homology (SHD)" evidence="3">
    <location>
        <begin position="74"/>
        <end position="104"/>
    </location>
</feature>
<accession>A0A8H5BF82</accession>
<dbReference type="InterPro" id="IPR039892">
    <property type="entry name" value="Spa2/Sph1"/>
</dbReference>
<dbReference type="OrthoDB" id="5588096at2759"/>
<evidence type="ECO:0000259" key="3">
    <source>
        <dbReference type="SMART" id="SM00555"/>
    </source>
</evidence>
<feature type="region of interest" description="Disordered" evidence="2">
    <location>
        <begin position="456"/>
        <end position="475"/>
    </location>
</feature>
<organism evidence="4 5">
    <name type="scientific">Psilocybe cf. subviscida</name>
    <dbReference type="NCBI Taxonomy" id="2480587"/>
    <lineage>
        <taxon>Eukaryota</taxon>
        <taxon>Fungi</taxon>
        <taxon>Dikarya</taxon>
        <taxon>Basidiomycota</taxon>
        <taxon>Agaricomycotina</taxon>
        <taxon>Agaricomycetes</taxon>
        <taxon>Agaricomycetidae</taxon>
        <taxon>Agaricales</taxon>
        <taxon>Agaricineae</taxon>
        <taxon>Strophariaceae</taxon>
        <taxon>Psilocybe</taxon>
    </lineage>
</organism>
<feature type="compositionally biased region" description="Polar residues" evidence="2">
    <location>
        <begin position="179"/>
        <end position="194"/>
    </location>
</feature>
<dbReference type="Pfam" id="PF08518">
    <property type="entry name" value="GIT_SHD"/>
    <property type="match status" value="2"/>
</dbReference>
<sequence length="994" mass="109713">MKKQPSRAPSPTPTAFSGISNYRTDSYRPIRDTRGAPAVPTIDYRQVSKTHYAELGKYLAVYLAAAPPNSRSNARSKLTRLTIQQFHELSTDVYDELIRRNKENEVPFLPVREEFHPKRNQARQKLATLPTSRFEDLSSDVFFELARRYPEFKEDPSGGQGSTTDTYDDYPAPDYPSSNGVQRSNTNSRASGRVSSDRERPSDSGYGGSISGRKPSIDSRRRPSEDLNNGRRSDDAFRRPDDGYSGRSGGEESLAAALASRRKQSQDIGGRKSEERERDFRRPGPAPSVTSESTASAGPAQSATATSAVIIPNKSTMEEEYIDIPYGREARESGMTSIDDRAGDSSREMPGDGEPPDSASEYAIPINSRSPPAGLMGLSARLKGVEDDDENPLGNRSTDDLYDKYGRSSVDSARSAAGVNARMFSGRTSVNEDTNKIRSDYEYKIATMQSQINTMQRELSDAADNDRRRKESEERMRQLDEELEGFRQQFEQQSMTMISIQKELEDVKEARQREARQSKEEREELSILRDRCHKLEQENEIRLQSGESDMVEQLRNDMESLIAEISELSRRNDELMASKDSDNALIREMDSQLKEYKRKYELAKTELRSVKATSQLFLQAPKFDKNEDQLPVAADGAILDIHVTAFLLAIDSLLTAGRSNAPTRVLTPMKAVVNAVTNIIENVKSFEQRSPRDRPPTVDIYNIRELRDRAEVTLSNLVTATKNHASGAGMSPVSLLDAAASHVSGTVAELGKMIYIRKATKAEQEQYSYTAYAGPSTPGSGGFTPSLRAVEEIRSSGHQRKGSQASTTSRGAGRYADSLPGSPPQNPSQGRSFIVDPRRRPPSENSSSEQTSSPPPIFDSNGNPGGVVSDDSAQAEGPEDAWAELKPYLEAQTDEIVKAIQKVLSGVRTPVPSPMLNDNLTQIITIVSSIVAVCNDNFPPAGAAQGMEILHELSDHATKLSEVQQLPEVTKDSRQIMAKSSFAIANAMKGLMKL</sequence>
<keyword evidence="1" id="KW-0677">Repeat</keyword>
<evidence type="ECO:0000313" key="5">
    <source>
        <dbReference type="Proteomes" id="UP000567179"/>
    </source>
</evidence>
<feature type="compositionally biased region" description="Polar residues" evidence="2">
    <location>
        <begin position="7"/>
        <end position="24"/>
    </location>
</feature>
<dbReference type="InterPro" id="IPR022018">
    <property type="entry name" value="GIT1_C"/>
</dbReference>
<dbReference type="InterPro" id="IPR056439">
    <property type="entry name" value="VBS_C3G9"/>
</dbReference>
<dbReference type="InterPro" id="IPR013724">
    <property type="entry name" value="GIT_SHD"/>
</dbReference>
<evidence type="ECO:0000313" key="4">
    <source>
        <dbReference type="EMBL" id="KAF5321978.1"/>
    </source>
</evidence>
<dbReference type="Proteomes" id="UP000567179">
    <property type="component" value="Unassembled WGS sequence"/>
</dbReference>
<dbReference type="SMART" id="SM00555">
    <property type="entry name" value="GIT"/>
    <property type="match status" value="2"/>
</dbReference>
<keyword evidence="5" id="KW-1185">Reference proteome</keyword>
<feature type="compositionally biased region" description="Basic and acidic residues" evidence="2">
    <location>
        <begin position="326"/>
        <end position="350"/>
    </location>
</feature>